<reference evidence="2 3" key="1">
    <citation type="journal article" date="2016" name="Proc. Natl. Acad. Sci. U.S.A.">
        <title>Lipid metabolic changes in an early divergent fungus govern the establishment of a mutualistic symbiosis with endobacteria.</title>
        <authorList>
            <person name="Lastovetsky O.A."/>
            <person name="Gaspar M.L."/>
            <person name="Mondo S.J."/>
            <person name="LaButti K.M."/>
            <person name="Sandor L."/>
            <person name="Grigoriev I.V."/>
            <person name="Henry S.A."/>
            <person name="Pawlowska T.E."/>
        </authorList>
    </citation>
    <scope>NUCLEOTIDE SEQUENCE [LARGE SCALE GENOMIC DNA]</scope>
    <source>
        <strain evidence="2 3">ATCC 11559</strain>
    </source>
</reference>
<feature type="non-terminal residue" evidence="2">
    <location>
        <position position="1"/>
    </location>
</feature>
<evidence type="ECO:0000313" key="3">
    <source>
        <dbReference type="Proteomes" id="UP000242381"/>
    </source>
</evidence>
<accession>A0A1X0RRJ7</accession>
<dbReference type="Proteomes" id="UP000242381">
    <property type="component" value="Unassembled WGS sequence"/>
</dbReference>
<dbReference type="EMBL" id="KV921462">
    <property type="protein sequence ID" value="ORE14610.1"/>
    <property type="molecule type" value="Genomic_DNA"/>
</dbReference>
<organism evidence="2 3">
    <name type="scientific">Rhizopus microsporus</name>
    <dbReference type="NCBI Taxonomy" id="58291"/>
    <lineage>
        <taxon>Eukaryota</taxon>
        <taxon>Fungi</taxon>
        <taxon>Fungi incertae sedis</taxon>
        <taxon>Mucoromycota</taxon>
        <taxon>Mucoromycotina</taxon>
        <taxon>Mucoromycetes</taxon>
        <taxon>Mucorales</taxon>
        <taxon>Mucorineae</taxon>
        <taxon>Rhizopodaceae</taxon>
        <taxon>Rhizopus</taxon>
    </lineage>
</organism>
<dbReference type="VEuPathDB" id="FungiDB:BCV72DRAFT_182709"/>
<keyword evidence="1" id="KW-1133">Transmembrane helix</keyword>
<keyword evidence="1" id="KW-0472">Membrane</keyword>
<sequence length="151" mass="16646">YQQYQFSYSSCFGEIKIEKTSDTLPVNDLYRLAVFSQSREKKKKQKTCQSISFLGANTTFFFMKSLAGMYVLCEVSKVRIPTTKQDIVQLASCLDDLFAISCLHSSISKESGESVIKAPILPMACVEGKKKSILGKRRVSAGSIAGSSSKC</sequence>
<keyword evidence="1" id="KW-0812">Transmembrane</keyword>
<proteinExistence type="predicted"/>
<protein>
    <submittedName>
        <fullName evidence="2">Uncharacterized protein</fullName>
    </submittedName>
</protein>
<evidence type="ECO:0000256" key="1">
    <source>
        <dbReference type="SAM" id="Phobius"/>
    </source>
</evidence>
<name>A0A1X0RRJ7_RHIZD</name>
<gene>
    <name evidence="2" type="ORF">BCV71DRAFT_186959</name>
</gene>
<dbReference type="OMA" id="FAKLEIF"/>
<evidence type="ECO:0000313" key="2">
    <source>
        <dbReference type="EMBL" id="ORE14610.1"/>
    </source>
</evidence>
<dbReference type="AlphaFoldDB" id="A0A1X0RRJ7"/>
<feature type="transmembrane region" description="Helical" evidence="1">
    <location>
        <begin position="51"/>
        <end position="72"/>
    </location>
</feature>